<organism evidence="1 2">
    <name type="scientific">Thiomicrorhabdus lithotrophica</name>
    <dbReference type="NCBI Taxonomy" id="2949997"/>
    <lineage>
        <taxon>Bacteria</taxon>
        <taxon>Pseudomonadati</taxon>
        <taxon>Pseudomonadota</taxon>
        <taxon>Gammaproteobacteria</taxon>
        <taxon>Thiotrichales</taxon>
        <taxon>Piscirickettsiaceae</taxon>
        <taxon>Thiomicrorhabdus</taxon>
    </lineage>
</organism>
<keyword evidence="2" id="KW-1185">Reference proteome</keyword>
<sequence>MSYFPIEKSTLQNIVGFGVAGNFAGHLEQAGETPDFVNVKTISANAPKGIFPYYIKTSDKQLGEYPLCSKEIHYPKNLSDDAHLQAEPEACVLFDVSYDNGLVTQLTPKAFAAFNDCSIRKPGAKKISEKKNWGASTKGVSENFIELNSFKPDCELDTFRIASFLKRDGEIHAYGKDSSVLTYSYFHEQLSDWIIEKLNHQQDFGPLENLHQILQQAEYPAQILVSLGATTYTEFGETVFLQPGDEVAIYVYDASLNTADEVYAHLTGKLTELKNSSILQQKIV</sequence>
<dbReference type="InterPro" id="IPR043776">
    <property type="entry name" value="DUF5718"/>
</dbReference>
<evidence type="ECO:0000313" key="1">
    <source>
        <dbReference type="EMBL" id="WEJ63300.1"/>
    </source>
</evidence>
<protein>
    <submittedName>
        <fullName evidence="1">DUF5718 family protein</fullName>
    </submittedName>
</protein>
<reference evidence="1 2" key="1">
    <citation type="submission" date="2022-06" db="EMBL/GenBank/DDBJ databases">
        <title>Thiomicrohabdus sp. nov, an obligately chemolithoautotrophic, sulfur-oxidizing bacterium isolated from beach of Guanyin Mountain. Amoy.</title>
        <authorList>
            <person name="Zhu H."/>
        </authorList>
    </citation>
    <scope>NUCLEOTIDE SEQUENCE [LARGE SCALE GENOMIC DNA]</scope>
    <source>
        <strain evidence="1 2">XGS-01</strain>
    </source>
</reference>
<dbReference type="Pfam" id="PF18985">
    <property type="entry name" value="DUF5718"/>
    <property type="match status" value="1"/>
</dbReference>
<evidence type="ECO:0000313" key="2">
    <source>
        <dbReference type="Proteomes" id="UP001222275"/>
    </source>
</evidence>
<proteinExistence type="predicted"/>
<accession>A0ABY8CF28</accession>
<gene>
    <name evidence="1" type="ORF">NR989_03335</name>
</gene>
<name>A0ABY8CF28_9GAMM</name>
<dbReference type="RefSeq" id="WP_275595553.1">
    <property type="nucleotide sequence ID" value="NZ_CP102381.1"/>
</dbReference>
<dbReference type="Proteomes" id="UP001222275">
    <property type="component" value="Chromosome"/>
</dbReference>
<dbReference type="EMBL" id="CP102381">
    <property type="protein sequence ID" value="WEJ63300.1"/>
    <property type="molecule type" value="Genomic_DNA"/>
</dbReference>